<evidence type="ECO:0000256" key="4">
    <source>
        <dbReference type="ARBA" id="ARBA00022679"/>
    </source>
</evidence>
<dbReference type="Gene3D" id="3.90.1150.10">
    <property type="entry name" value="Aspartate Aminotransferase, domain 1"/>
    <property type="match status" value="1"/>
</dbReference>
<dbReference type="GO" id="GO:0031071">
    <property type="term" value="F:cysteine desulfurase activity"/>
    <property type="evidence" value="ECO:0007669"/>
    <property type="project" value="UniProtKB-EC"/>
</dbReference>
<dbReference type="InterPro" id="IPR015424">
    <property type="entry name" value="PyrdxlP-dep_Trfase"/>
</dbReference>
<dbReference type="GO" id="GO:0006534">
    <property type="term" value="P:cysteine metabolic process"/>
    <property type="evidence" value="ECO:0007669"/>
    <property type="project" value="InterPro"/>
</dbReference>
<dbReference type="STRING" id="595434.RISK_002816"/>
<dbReference type="PATRIC" id="fig|595434.4.peg.2684"/>
<dbReference type="AlphaFoldDB" id="A0A0J1EHM6"/>
<evidence type="ECO:0000313" key="8">
    <source>
        <dbReference type="EMBL" id="KLU05054.1"/>
    </source>
</evidence>
<comment type="similarity">
    <text evidence="2">Belongs to the class-V pyridoxal-phosphate-dependent aminotransferase family. Csd subfamily.</text>
</comment>
<evidence type="ECO:0000256" key="2">
    <source>
        <dbReference type="ARBA" id="ARBA00010447"/>
    </source>
</evidence>
<dbReference type="Gene3D" id="3.40.640.10">
    <property type="entry name" value="Type I PLP-dependent aspartate aminotransferase-like (Major domain)"/>
    <property type="match status" value="1"/>
</dbReference>
<dbReference type="InterPro" id="IPR015421">
    <property type="entry name" value="PyrdxlP-dep_Trfase_major"/>
</dbReference>
<evidence type="ECO:0000256" key="6">
    <source>
        <dbReference type="ARBA" id="ARBA00050776"/>
    </source>
</evidence>
<proteinExistence type="inferred from homology"/>
<dbReference type="EC" id="2.8.1.7" evidence="3"/>
<evidence type="ECO:0000256" key="1">
    <source>
        <dbReference type="ARBA" id="ARBA00001933"/>
    </source>
</evidence>
<keyword evidence="4 8" id="KW-0808">Transferase</keyword>
<comment type="caution">
    <text evidence="8">The sequence shown here is derived from an EMBL/GenBank/DDBJ whole genome shotgun (WGS) entry which is preliminary data.</text>
</comment>
<dbReference type="SUPFAM" id="SSF53383">
    <property type="entry name" value="PLP-dependent transferases"/>
    <property type="match status" value="1"/>
</dbReference>
<gene>
    <name evidence="8" type="ORF">RISK_002816</name>
</gene>
<dbReference type="CDD" id="cd06453">
    <property type="entry name" value="SufS_like"/>
    <property type="match status" value="1"/>
</dbReference>
<organism evidence="8 9">
    <name type="scientific">Rhodopirellula islandica</name>
    <dbReference type="NCBI Taxonomy" id="595434"/>
    <lineage>
        <taxon>Bacteria</taxon>
        <taxon>Pseudomonadati</taxon>
        <taxon>Planctomycetota</taxon>
        <taxon>Planctomycetia</taxon>
        <taxon>Pirellulales</taxon>
        <taxon>Pirellulaceae</taxon>
        <taxon>Rhodopirellula</taxon>
    </lineage>
</organism>
<dbReference type="InterPro" id="IPR000192">
    <property type="entry name" value="Aminotrans_V_dom"/>
</dbReference>
<evidence type="ECO:0000259" key="7">
    <source>
        <dbReference type="Pfam" id="PF00266"/>
    </source>
</evidence>
<reference evidence="8" key="1">
    <citation type="submission" date="2015-05" db="EMBL/GenBank/DDBJ databases">
        <title>Permanent draft genome of Rhodopirellula islandicus K833.</title>
        <authorList>
            <person name="Kizina J."/>
            <person name="Richter M."/>
            <person name="Glockner F.O."/>
            <person name="Harder J."/>
        </authorList>
    </citation>
    <scope>NUCLEOTIDE SEQUENCE [LARGE SCALE GENOMIC DNA]</scope>
    <source>
        <strain evidence="8">K833</strain>
    </source>
</reference>
<dbReference type="EMBL" id="LECT01000023">
    <property type="protein sequence ID" value="KLU05054.1"/>
    <property type="molecule type" value="Genomic_DNA"/>
</dbReference>
<dbReference type="GO" id="GO:0030170">
    <property type="term" value="F:pyridoxal phosphate binding"/>
    <property type="evidence" value="ECO:0007669"/>
    <property type="project" value="InterPro"/>
</dbReference>
<accession>A0A0J1EHM6</accession>
<name>A0A0J1EHM6_RHOIS</name>
<dbReference type="Proteomes" id="UP000036367">
    <property type="component" value="Unassembled WGS sequence"/>
</dbReference>
<evidence type="ECO:0000256" key="3">
    <source>
        <dbReference type="ARBA" id="ARBA00012239"/>
    </source>
</evidence>
<dbReference type="PANTHER" id="PTHR43586">
    <property type="entry name" value="CYSTEINE DESULFURASE"/>
    <property type="match status" value="1"/>
</dbReference>
<feature type="domain" description="Aminotransferase class V" evidence="7">
    <location>
        <begin position="31"/>
        <end position="402"/>
    </location>
</feature>
<comment type="catalytic activity">
    <reaction evidence="6">
        <text>(sulfur carrier)-H + L-cysteine = (sulfur carrier)-SH + L-alanine</text>
        <dbReference type="Rhea" id="RHEA:43892"/>
        <dbReference type="Rhea" id="RHEA-COMP:14737"/>
        <dbReference type="Rhea" id="RHEA-COMP:14739"/>
        <dbReference type="ChEBI" id="CHEBI:29917"/>
        <dbReference type="ChEBI" id="CHEBI:35235"/>
        <dbReference type="ChEBI" id="CHEBI:57972"/>
        <dbReference type="ChEBI" id="CHEBI:64428"/>
        <dbReference type="EC" id="2.8.1.7"/>
    </reaction>
</comment>
<evidence type="ECO:0000256" key="5">
    <source>
        <dbReference type="ARBA" id="ARBA00022898"/>
    </source>
</evidence>
<comment type="cofactor">
    <cofactor evidence="1">
        <name>pyridoxal 5'-phosphate</name>
        <dbReference type="ChEBI" id="CHEBI:597326"/>
    </cofactor>
</comment>
<dbReference type="Pfam" id="PF00266">
    <property type="entry name" value="Aminotran_5"/>
    <property type="match status" value="1"/>
</dbReference>
<dbReference type="PANTHER" id="PTHR43586:SF8">
    <property type="entry name" value="CYSTEINE DESULFURASE 1, CHLOROPLASTIC"/>
    <property type="match status" value="1"/>
</dbReference>
<keyword evidence="5" id="KW-0663">Pyridoxal phosphate</keyword>
<dbReference type="InterPro" id="IPR015422">
    <property type="entry name" value="PyrdxlP-dep_Trfase_small"/>
</dbReference>
<evidence type="ECO:0000313" key="9">
    <source>
        <dbReference type="Proteomes" id="UP000036367"/>
    </source>
</evidence>
<sequence length="429" mass="46354">MTTSTSPLDVAKIRDDFPILNTQSASGRPLVYFDNAATTQRPNAVIDAMSRCYREYYSNVHRGIHTLSEASTGAYENARATVASFMNASTTSEVVFAAGTTAAINTVARSWGDQNLSSGDVILLLISEHHANIVPWHQLAERVGCRVEFIAINDDFLIDDEAVASAIQTHQPKLFAFGAASNTLGTEYPVKRWTQLAHDVGATVLIDAAQAAPHWQLDVQDWGADFVVFSGHKVCGPTGIGVLWGRESLLDSMPPFLGGGGMIDTVTTDGFTSHSLPEKFEAGTPPIVEAIGLEAAVKYLLQIGMDNIHAHERQLGSRADAGLREIAGVRVIGPTPKHKGGINSFVVEGVHAHDVSQFLDGQGVAVRAGHHCTMPLHNAIGVSATSRASCYFYNTIDEVDVFLQAVSDVRDRFAKTGRRRRSRESRSET</sequence>
<keyword evidence="9" id="KW-1185">Reference proteome</keyword>
<dbReference type="NCBIfam" id="TIGR01979">
    <property type="entry name" value="sufS"/>
    <property type="match status" value="1"/>
</dbReference>
<protein>
    <recommendedName>
        <fullName evidence="3">cysteine desulfurase</fullName>
        <ecNumber evidence="3">2.8.1.7</ecNumber>
    </recommendedName>
</protein>
<dbReference type="InterPro" id="IPR010970">
    <property type="entry name" value="Cys_dSase_SufS"/>
</dbReference>